<comment type="caution">
    <text evidence="2">The sequence shown here is derived from an EMBL/GenBank/DDBJ whole genome shotgun (WGS) entry which is preliminary data.</text>
</comment>
<sequence>MITQNITVSLDASLNSTITPSQIDNGSSDNCAIASMTLDETTFDCSHIGENTVTLTVTDINGNSDAATAVVTVSPLPAPIPTSLNQEFCLVDSPQISDILVDELSVLWYRTNESSTILQPNTELETGIYYYATTNGNCISMRAAINIVVNDALTPTGESIHYSCTEKRQTIADLKTDQDNVIWYDTATGGYPLDFSTPLSDNETYYAAYVSDICESAYRLEVQVVQRYCDVRIHNGVSANGDGVNDYLAIDGVIAFPDNTIEIFSSSGMSVYKTSNYNTNGNVFSGYSNTGYISKGVQLPSGTYYYAFIFTNYENKRITKTGFLHLNH</sequence>
<dbReference type="Pfam" id="PF13585">
    <property type="entry name" value="CHU_C"/>
    <property type="match status" value="1"/>
</dbReference>
<dbReference type="Gene3D" id="2.60.40.10">
    <property type="entry name" value="Immunoglobulins"/>
    <property type="match status" value="1"/>
</dbReference>
<evidence type="ECO:0000313" key="2">
    <source>
        <dbReference type="EMBL" id="EPR72755.1"/>
    </source>
</evidence>
<dbReference type="Pfam" id="PF19081">
    <property type="entry name" value="Ig_7"/>
    <property type="match status" value="1"/>
</dbReference>
<gene>
    <name evidence="2" type="ORF">ADIWIN_2227</name>
</gene>
<dbReference type="AlphaFoldDB" id="S7VRB8"/>
<dbReference type="EMBL" id="ATMR01000101">
    <property type="protein sequence ID" value="EPR72755.1"/>
    <property type="molecule type" value="Genomic_DNA"/>
</dbReference>
<dbReference type="STRING" id="641526.ADIWIN_2227"/>
<accession>S7VRB8</accession>
<organism evidence="2 3">
    <name type="scientific">Winogradskyella psychrotolerans RS-3</name>
    <dbReference type="NCBI Taxonomy" id="641526"/>
    <lineage>
        <taxon>Bacteria</taxon>
        <taxon>Pseudomonadati</taxon>
        <taxon>Bacteroidota</taxon>
        <taxon>Flavobacteriia</taxon>
        <taxon>Flavobacteriales</taxon>
        <taxon>Flavobacteriaceae</taxon>
        <taxon>Winogradskyella</taxon>
    </lineage>
</organism>
<evidence type="ECO:0000313" key="3">
    <source>
        <dbReference type="Proteomes" id="UP000014962"/>
    </source>
</evidence>
<dbReference type="PATRIC" id="fig|641526.4.peg.2209"/>
<proteinExistence type="predicted"/>
<dbReference type="InterPro" id="IPR013783">
    <property type="entry name" value="Ig-like_fold"/>
</dbReference>
<dbReference type="Proteomes" id="UP000014962">
    <property type="component" value="Unassembled WGS sequence"/>
</dbReference>
<evidence type="ECO:0000259" key="1">
    <source>
        <dbReference type="Pfam" id="PF19081"/>
    </source>
</evidence>
<name>S7VRB8_9FLAO</name>
<reference evidence="2 3" key="1">
    <citation type="journal article" date="2013" name="Genome Announc.">
        <title>Draft Genome Sequence of Winogradskyella psychrotolerans RS-3T, Isolated from the Marine Transect of Kongsfjorden, Ny-Alesund, Svalbard, Arctic Ocean.</title>
        <authorList>
            <person name="Kumar Pinnaka A."/>
            <person name="Ara S."/>
            <person name="Singh A."/>
            <person name="Shivaji S."/>
        </authorList>
    </citation>
    <scope>NUCLEOTIDE SEQUENCE [LARGE SCALE GENOMIC DNA]</scope>
    <source>
        <strain evidence="2 3">RS-3</strain>
    </source>
</reference>
<dbReference type="eggNOG" id="COG2866">
    <property type="taxonomic scope" value="Bacteria"/>
</dbReference>
<dbReference type="eggNOG" id="COG4932">
    <property type="taxonomic scope" value="Bacteria"/>
</dbReference>
<keyword evidence="3" id="KW-1185">Reference proteome</keyword>
<dbReference type="InterPro" id="IPR044023">
    <property type="entry name" value="Ig_7"/>
</dbReference>
<protein>
    <submittedName>
        <fullName evidence="2">Secreted hyalin domain protein-likely involved in carbohydrate binding or cell-adhesion</fullName>
    </submittedName>
</protein>
<feature type="domain" description="Ig-like" evidence="1">
    <location>
        <begin position="162"/>
        <end position="224"/>
    </location>
</feature>